<keyword evidence="1" id="KW-0732">Signal</keyword>
<proteinExistence type="predicted"/>
<dbReference type="EMBL" id="JBFXLT010000031">
    <property type="protein sequence ID" value="KAL2814809.1"/>
    <property type="molecule type" value="Genomic_DNA"/>
</dbReference>
<keyword evidence="3" id="KW-1185">Reference proteome</keyword>
<dbReference type="Proteomes" id="UP001610334">
    <property type="component" value="Unassembled WGS sequence"/>
</dbReference>
<accession>A0ABR4HH57</accession>
<protein>
    <recommendedName>
        <fullName evidence="4">Cyanovirin-N domain-containing protein</fullName>
    </recommendedName>
</protein>
<feature type="signal peptide" evidence="1">
    <location>
        <begin position="1"/>
        <end position="16"/>
    </location>
</feature>
<comment type="caution">
    <text evidence="2">The sequence shown here is derived from an EMBL/GenBank/DDBJ whole genome shotgun (WGS) entry which is preliminary data.</text>
</comment>
<name>A0ABR4HH57_9EURO</name>
<evidence type="ECO:0000313" key="2">
    <source>
        <dbReference type="EMBL" id="KAL2814809.1"/>
    </source>
</evidence>
<organism evidence="2 3">
    <name type="scientific">Aspergillus granulosus</name>
    <dbReference type="NCBI Taxonomy" id="176169"/>
    <lineage>
        <taxon>Eukaryota</taxon>
        <taxon>Fungi</taxon>
        <taxon>Dikarya</taxon>
        <taxon>Ascomycota</taxon>
        <taxon>Pezizomycotina</taxon>
        <taxon>Eurotiomycetes</taxon>
        <taxon>Eurotiomycetidae</taxon>
        <taxon>Eurotiales</taxon>
        <taxon>Aspergillaceae</taxon>
        <taxon>Aspergillus</taxon>
        <taxon>Aspergillus subgen. Nidulantes</taxon>
    </lineage>
</organism>
<sequence length="127" mass="13055">MKFTAALLAFAAGTLAGETSIECQTVNQSGGRGNLPSHNFAYSFDGNNYFICGGLIESCGLMTGDESWKNTYSTCTGTNGGSEEAAFWITSDGCYNICSGGNHMYCCGAGNSNSGGRCIANGFSAGC</sequence>
<evidence type="ECO:0008006" key="4">
    <source>
        <dbReference type="Google" id="ProtNLM"/>
    </source>
</evidence>
<evidence type="ECO:0000313" key="3">
    <source>
        <dbReference type="Proteomes" id="UP001610334"/>
    </source>
</evidence>
<feature type="chain" id="PRO_5046735114" description="Cyanovirin-N domain-containing protein" evidence="1">
    <location>
        <begin position="17"/>
        <end position="127"/>
    </location>
</feature>
<evidence type="ECO:0000256" key="1">
    <source>
        <dbReference type="SAM" id="SignalP"/>
    </source>
</evidence>
<reference evidence="2 3" key="1">
    <citation type="submission" date="2024-07" db="EMBL/GenBank/DDBJ databases">
        <title>Section-level genome sequencing and comparative genomics of Aspergillus sections Usti and Cavernicolus.</title>
        <authorList>
            <consortium name="Lawrence Berkeley National Laboratory"/>
            <person name="Nybo J.L."/>
            <person name="Vesth T.C."/>
            <person name="Theobald S."/>
            <person name="Frisvad J.C."/>
            <person name="Larsen T.O."/>
            <person name="Kjaerboelling I."/>
            <person name="Rothschild-Mancinelli K."/>
            <person name="Lyhne E.K."/>
            <person name="Kogle M.E."/>
            <person name="Barry K."/>
            <person name="Clum A."/>
            <person name="Na H."/>
            <person name="Ledsgaard L."/>
            <person name="Lin J."/>
            <person name="Lipzen A."/>
            <person name="Kuo A."/>
            <person name="Riley R."/>
            <person name="Mondo S."/>
            <person name="Labutti K."/>
            <person name="Haridas S."/>
            <person name="Pangalinan J."/>
            <person name="Salamov A.A."/>
            <person name="Simmons B.A."/>
            <person name="Magnuson J.K."/>
            <person name="Chen J."/>
            <person name="Drula E."/>
            <person name="Henrissat B."/>
            <person name="Wiebenga A."/>
            <person name="Lubbers R.J."/>
            <person name="Gomes A.C."/>
            <person name="Makela M.R."/>
            <person name="Stajich J."/>
            <person name="Grigoriev I.V."/>
            <person name="Mortensen U.H."/>
            <person name="De Vries R.P."/>
            <person name="Baker S.E."/>
            <person name="Andersen M.R."/>
        </authorList>
    </citation>
    <scope>NUCLEOTIDE SEQUENCE [LARGE SCALE GENOMIC DNA]</scope>
    <source>
        <strain evidence="2 3">CBS 588.65</strain>
    </source>
</reference>
<gene>
    <name evidence="2" type="ORF">BJX63DRAFT_391665</name>
</gene>